<reference evidence="3" key="1">
    <citation type="submission" date="2020-11" db="EMBL/GenBank/DDBJ databases">
        <authorList>
            <consortium name="DOE Joint Genome Institute"/>
            <person name="Ahrendt S."/>
            <person name="Riley R."/>
            <person name="Andreopoulos W."/>
            <person name="LaButti K."/>
            <person name="Pangilinan J."/>
            <person name="Ruiz-duenas F.J."/>
            <person name="Barrasa J.M."/>
            <person name="Sanchez-Garcia M."/>
            <person name="Camarero S."/>
            <person name="Miyauchi S."/>
            <person name="Serrano A."/>
            <person name="Linde D."/>
            <person name="Babiker R."/>
            <person name="Drula E."/>
            <person name="Ayuso-Fernandez I."/>
            <person name="Pacheco R."/>
            <person name="Padilla G."/>
            <person name="Ferreira P."/>
            <person name="Barriuso J."/>
            <person name="Kellner H."/>
            <person name="Castanera R."/>
            <person name="Alfaro M."/>
            <person name="Ramirez L."/>
            <person name="Pisabarro A.G."/>
            <person name="Kuo A."/>
            <person name="Tritt A."/>
            <person name="Lipzen A."/>
            <person name="He G."/>
            <person name="Yan M."/>
            <person name="Ng V."/>
            <person name="Cullen D."/>
            <person name="Martin F."/>
            <person name="Rosso M.-N."/>
            <person name="Henrissat B."/>
            <person name="Hibbett D."/>
            <person name="Martinez A.T."/>
            <person name="Grigoriev I.V."/>
        </authorList>
    </citation>
    <scope>NUCLEOTIDE SEQUENCE</scope>
    <source>
        <strain evidence="3">AH 44721</strain>
    </source>
</reference>
<feature type="signal peptide" evidence="2">
    <location>
        <begin position="1"/>
        <end position="18"/>
    </location>
</feature>
<feature type="region of interest" description="Disordered" evidence="1">
    <location>
        <begin position="141"/>
        <end position="161"/>
    </location>
</feature>
<keyword evidence="2" id="KW-0732">Signal</keyword>
<dbReference type="EMBL" id="JADNYJ010000013">
    <property type="protein sequence ID" value="KAF8907940.1"/>
    <property type="molecule type" value="Genomic_DNA"/>
</dbReference>
<name>A0A9P5TS35_GYMJU</name>
<proteinExistence type="predicted"/>
<dbReference type="AlphaFoldDB" id="A0A9P5TS35"/>
<dbReference type="Proteomes" id="UP000724874">
    <property type="component" value="Unassembled WGS sequence"/>
</dbReference>
<evidence type="ECO:0000256" key="1">
    <source>
        <dbReference type="SAM" id="MobiDB-lite"/>
    </source>
</evidence>
<accession>A0A9P5TS35</accession>
<evidence type="ECO:0000313" key="4">
    <source>
        <dbReference type="Proteomes" id="UP000724874"/>
    </source>
</evidence>
<protein>
    <submittedName>
        <fullName evidence="3">Uncharacterized protein</fullName>
    </submittedName>
</protein>
<feature type="chain" id="PRO_5040343097" evidence="2">
    <location>
        <begin position="19"/>
        <end position="161"/>
    </location>
</feature>
<comment type="caution">
    <text evidence="3">The sequence shown here is derived from an EMBL/GenBank/DDBJ whole genome shotgun (WGS) entry which is preliminary data.</text>
</comment>
<sequence length="161" mass="18371">MPGFLWSLSITLIAKQSGVTLLSSFGPITDNVWHFSRKNSVHGNTTNWKYPVPIRAPKKHWEKYHKIVDKYDKAMFESWKAEVDKLSIFVTILISSLLCLSVKYVLLDLNQHRWPDFKTWVLVPEHVPTMVIESSINKLLDSPSPENSPPSQKSSVALTVP</sequence>
<keyword evidence="4" id="KW-1185">Reference proteome</keyword>
<feature type="compositionally biased region" description="Polar residues" evidence="1">
    <location>
        <begin position="149"/>
        <end position="161"/>
    </location>
</feature>
<gene>
    <name evidence="3" type="ORF">CPB84DRAFT_1768212</name>
</gene>
<evidence type="ECO:0000313" key="3">
    <source>
        <dbReference type="EMBL" id="KAF8907940.1"/>
    </source>
</evidence>
<dbReference type="OrthoDB" id="3221808at2759"/>
<evidence type="ECO:0000256" key="2">
    <source>
        <dbReference type="SAM" id="SignalP"/>
    </source>
</evidence>
<organism evidence="3 4">
    <name type="scientific">Gymnopilus junonius</name>
    <name type="common">Spectacular rustgill mushroom</name>
    <name type="synonym">Gymnopilus spectabilis subsp. junonius</name>
    <dbReference type="NCBI Taxonomy" id="109634"/>
    <lineage>
        <taxon>Eukaryota</taxon>
        <taxon>Fungi</taxon>
        <taxon>Dikarya</taxon>
        <taxon>Basidiomycota</taxon>
        <taxon>Agaricomycotina</taxon>
        <taxon>Agaricomycetes</taxon>
        <taxon>Agaricomycetidae</taxon>
        <taxon>Agaricales</taxon>
        <taxon>Agaricineae</taxon>
        <taxon>Hymenogastraceae</taxon>
        <taxon>Gymnopilus</taxon>
    </lineage>
</organism>